<evidence type="ECO:0000259" key="2">
    <source>
        <dbReference type="Pfam" id="PF02894"/>
    </source>
</evidence>
<evidence type="ECO:0000313" key="5">
    <source>
        <dbReference type="EMBL" id="XDJ49344.1"/>
    </source>
</evidence>
<evidence type="ECO:0000259" key="1">
    <source>
        <dbReference type="Pfam" id="PF01408"/>
    </source>
</evidence>
<proteinExistence type="predicted"/>
<dbReference type="GO" id="GO:0000166">
    <property type="term" value="F:nucleotide binding"/>
    <property type="evidence" value="ECO:0007669"/>
    <property type="project" value="InterPro"/>
</dbReference>
<feature type="domain" description="Gfo/Idh/MocA-like oxidoreductase C-terminal" evidence="2">
    <location>
        <begin position="155"/>
        <end position="233"/>
    </location>
</feature>
<keyword evidence="8" id="KW-1185">Reference proteome</keyword>
<protein>
    <submittedName>
        <fullName evidence="7">Gfo/Idh/MocA family oxidoreductase</fullName>
    </submittedName>
</protein>
<dbReference type="Pfam" id="PF01408">
    <property type="entry name" value="GFO_IDH_MocA"/>
    <property type="match status" value="1"/>
</dbReference>
<feature type="domain" description="Gfo/Idh/MocA-like oxidoreductase N-terminal" evidence="1">
    <location>
        <begin position="3"/>
        <end position="126"/>
    </location>
</feature>
<reference evidence="7" key="4">
    <citation type="submission" date="2024-05" db="EMBL/GenBank/DDBJ databases">
        <authorList>
            <person name="Luo Y.-C."/>
            <person name="Nicholds J."/>
            <person name="Mortimer T."/>
            <person name="Maboni G."/>
        </authorList>
    </citation>
    <scope>NUCLEOTIDE SEQUENCE</scope>
    <source>
        <strain evidence="7">141555</strain>
        <strain evidence="6">144863</strain>
        <strain evidence="5">151108</strain>
        <strain evidence="4">151836</strain>
    </source>
</reference>
<dbReference type="EMBL" id="BAAAEX010000001">
    <property type="protein sequence ID" value="GAA0772279.1"/>
    <property type="molecule type" value="Genomic_DNA"/>
</dbReference>
<reference evidence="8" key="2">
    <citation type="journal article" date="2019" name="Int. J. Syst. Evol. Microbiol.">
        <title>The Global Catalogue of Microorganisms (GCM) 10K type strain sequencing project: providing services to taxonomists for standard genome sequencing and annotation.</title>
        <authorList>
            <consortium name="The Broad Institute Genomics Platform"/>
            <consortium name="The Broad Institute Genome Sequencing Center for Infectious Disease"/>
            <person name="Wu L."/>
            <person name="Ma J."/>
        </authorList>
    </citation>
    <scope>NUCLEOTIDE SEQUENCE [LARGE SCALE GENOMIC DNA]</scope>
    <source>
        <strain evidence="8">JCM 15515</strain>
    </source>
</reference>
<gene>
    <name evidence="6" type="ORF">ABRY94_00870</name>
    <name evidence="4" type="ORF">ABRZ04_13810</name>
    <name evidence="7" type="ORF">ABRZ07_05600</name>
    <name evidence="5" type="ORF">ABRZ09_08750</name>
    <name evidence="3" type="ORF">GCM10009108_01040</name>
</gene>
<dbReference type="PANTHER" id="PTHR43249">
    <property type="entry name" value="UDP-N-ACETYL-2-AMINO-2-DEOXY-D-GLUCURONATE OXIDASE"/>
    <property type="match status" value="1"/>
</dbReference>
<dbReference type="InterPro" id="IPR000683">
    <property type="entry name" value="Gfo/Idh/MocA-like_OxRdtase_N"/>
</dbReference>
<dbReference type="SUPFAM" id="SSF51735">
    <property type="entry name" value="NAD(P)-binding Rossmann-fold domains"/>
    <property type="match status" value="1"/>
</dbReference>
<dbReference type="Proteomes" id="UP001500573">
    <property type="component" value="Unassembled WGS sequence"/>
</dbReference>
<dbReference type="AlphaFoldDB" id="A0AB39FNB9"/>
<reference evidence="3" key="3">
    <citation type="submission" date="2023-12" db="EMBL/GenBank/DDBJ databases">
        <authorList>
            <person name="Sun Q."/>
            <person name="Inoue M."/>
        </authorList>
    </citation>
    <scope>NUCLEOTIDE SEQUENCE</scope>
    <source>
        <strain evidence="3">JCM 15515</strain>
    </source>
</reference>
<dbReference type="EMBL" id="CP158254">
    <property type="protein sequence ID" value="XDJ47351.1"/>
    <property type="molecule type" value="Genomic_DNA"/>
</dbReference>
<evidence type="ECO:0000313" key="6">
    <source>
        <dbReference type="EMBL" id="XDJ69383.1"/>
    </source>
</evidence>
<dbReference type="Gene3D" id="3.40.50.720">
    <property type="entry name" value="NAD(P)-binding Rossmann-like Domain"/>
    <property type="match status" value="1"/>
</dbReference>
<evidence type="ECO:0000313" key="7">
    <source>
        <dbReference type="EMBL" id="XDJ80977.1"/>
    </source>
</evidence>
<name>A0AB39FNB9_9BURK</name>
<dbReference type="PANTHER" id="PTHR43249:SF1">
    <property type="entry name" value="D-GLUCOSIDE 3-DEHYDROGENASE"/>
    <property type="match status" value="1"/>
</dbReference>
<dbReference type="EMBL" id="CP158262">
    <property type="protein sequence ID" value="XDJ69383.1"/>
    <property type="molecule type" value="Genomic_DNA"/>
</dbReference>
<dbReference type="RefSeq" id="WP_343834962.1">
    <property type="nucleotide sequence ID" value="NZ_BAAAEX010000001.1"/>
</dbReference>
<accession>A0AB39FNB9</accession>
<dbReference type="InterPro" id="IPR004104">
    <property type="entry name" value="Gfo/Idh/MocA-like_OxRdtase_C"/>
</dbReference>
<dbReference type="EMBL" id="CP158255">
    <property type="protein sequence ID" value="XDJ49344.1"/>
    <property type="molecule type" value="Genomic_DNA"/>
</dbReference>
<evidence type="ECO:0000313" key="8">
    <source>
        <dbReference type="Proteomes" id="UP001500573"/>
    </source>
</evidence>
<sequence length="314" mass="35534">MKNFALIGAAGYIAPRHMKAIKDTGHRLVAALDPNDSVGIIDSHFPDAEFFTEFERFDRHIDKMRRSGDDKRIDYVSICSPNYLHDSHMRFALRSGADAICEKPLVLNPWNIDGLQEIERDTGRKVNTILQLRVHPAIVALRKQVAEQKKNTKHEVDLTYITSRGHWYLQSWKGDVKKSGGIATNIGVHFFDMLHYIFGNLQANVVHANAETYAGGYLEYEHARVRWFLSVDYADVPDTQKASGQRTFRSITVDGQEIEFSGGFTDLHTRSYEGILAGQGFGLEENRTAIQTVSAIRNAPLAPLTEDYHPFLKK</sequence>
<organism evidence="7">
    <name type="scientific">Castellaniella ginsengisoli</name>
    <dbReference type="NCBI Taxonomy" id="546114"/>
    <lineage>
        <taxon>Bacteria</taxon>
        <taxon>Pseudomonadati</taxon>
        <taxon>Pseudomonadota</taxon>
        <taxon>Betaproteobacteria</taxon>
        <taxon>Burkholderiales</taxon>
        <taxon>Alcaligenaceae</taxon>
        <taxon>Castellaniella</taxon>
    </lineage>
</organism>
<dbReference type="EMBL" id="CP158267">
    <property type="protein sequence ID" value="XDJ80977.1"/>
    <property type="molecule type" value="Genomic_DNA"/>
</dbReference>
<dbReference type="InterPro" id="IPR052515">
    <property type="entry name" value="Gfo/Idh/MocA_Oxidoreductase"/>
</dbReference>
<dbReference type="Gene3D" id="3.30.360.10">
    <property type="entry name" value="Dihydrodipicolinate Reductase, domain 2"/>
    <property type="match status" value="1"/>
</dbReference>
<dbReference type="Pfam" id="PF02894">
    <property type="entry name" value="GFO_IDH_MocA_C"/>
    <property type="match status" value="1"/>
</dbReference>
<evidence type="ECO:0000313" key="3">
    <source>
        <dbReference type="EMBL" id="GAA0772279.1"/>
    </source>
</evidence>
<dbReference type="InterPro" id="IPR036291">
    <property type="entry name" value="NAD(P)-bd_dom_sf"/>
</dbReference>
<evidence type="ECO:0000313" key="4">
    <source>
        <dbReference type="EMBL" id="XDJ47351.1"/>
    </source>
</evidence>
<reference evidence="3" key="1">
    <citation type="journal article" date="2014" name="Int. J. Syst. Evol. Microbiol.">
        <title>Complete genome of a new Firmicutes species belonging to the dominant human colonic microbiota ('Ruminococcus bicirculans') reveals two chromosomes and a selective capacity to utilize plant glucans.</title>
        <authorList>
            <consortium name="NISC Comparative Sequencing Program"/>
            <person name="Wegmann U."/>
            <person name="Louis P."/>
            <person name="Goesmann A."/>
            <person name="Henrissat B."/>
            <person name="Duncan S.H."/>
            <person name="Flint H.J."/>
        </authorList>
    </citation>
    <scope>NUCLEOTIDE SEQUENCE</scope>
    <source>
        <strain evidence="3">JCM 15515</strain>
    </source>
</reference>